<evidence type="ECO:0000256" key="3">
    <source>
        <dbReference type="ARBA" id="ARBA00022606"/>
    </source>
</evidence>
<evidence type="ECO:0000256" key="1">
    <source>
        <dbReference type="ARBA" id="ARBA00004651"/>
    </source>
</evidence>
<feature type="non-terminal residue" evidence="13">
    <location>
        <position position="1"/>
    </location>
</feature>
<dbReference type="EMBL" id="CABDUW010004958">
    <property type="protein sequence ID" value="VTJ90731.1"/>
    <property type="molecule type" value="Genomic_DNA"/>
</dbReference>
<dbReference type="PANTHER" id="PTHR26452">
    <property type="entry name" value="OLFACTORY RECEPTOR"/>
    <property type="match status" value="1"/>
</dbReference>
<dbReference type="AlphaFoldDB" id="A0A5E4DC07"/>
<keyword evidence="4 10" id="KW-0812">Transmembrane</keyword>
<comment type="similarity">
    <text evidence="10">Belongs to the G-protein coupled receptor 1 family.</text>
</comment>
<dbReference type="Pfam" id="PF00001">
    <property type="entry name" value="7tm_1"/>
    <property type="match status" value="1"/>
</dbReference>
<dbReference type="InterPro" id="IPR050516">
    <property type="entry name" value="Olfactory_GPCR"/>
</dbReference>
<protein>
    <recommendedName>
        <fullName evidence="12">G-protein coupled receptors family 1 profile domain-containing protein</fullName>
    </recommendedName>
</protein>
<evidence type="ECO:0000256" key="8">
    <source>
        <dbReference type="ARBA" id="ARBA00023136"/>
    </source>
</evidence>
<dbReference type="Proteomes" id="UP000335636">
    <property type="component" value="Unassembled WGS sequence"/>
</dbReference>
<evidence type="ECO:0000256" key="11">
    <source>
        <dbReference type="SAM" id="Phobius"/>
    </source>
</evidence>
<evidence type="ECO:0000313" key="14">
    <source>
        <dbReference type="Proteomes" id="UP000335636"/>
    </source>
</evidence>
<evidence type="ECO:0000256" key="6">
    <source>
        <dbReference type="ARBA" id="ARBA00022989"/>
    </source>
</evidence>
<organism evidence="13 14">
    <name type="scientific">Marmota monax</name>
    <name type="common">Woodchuck</name>
    <dbReference type="NCBI Taxonomy" id="9995"/>
    <lineage>
        <taxon>Eukaryota</taxon>
        <taxon>Metazoa</taxon>
        <taxon>Chordata</taxon>
        <taxon>Craniata</taxon>
        <taxon>Vertebrata</taxon>
        <taxon>Euteleostomi</taxon>
        <taxon>Mammalia</taxon>
        <taxon>Eutheria</taxon>
        <taxon>Euarchontoglires</taxon>
        <taxon>Glires</taxon>
        <taxon>Rodentia</taxon>
        <taxon>Sciuromorpha</taxon>
        <taxon>Sciuridae</taxon>
        <taxon>Xerinae</taxon>
        <taxon>Marmotini</taxon>
        <taxon>Marmota</taxon>
    </lineage>
</organism>
<evidence type="ECO:0000259" key="12">
    <source>
        <dbReference type="PROSITE" id="PS50262"/>
    </source>
</evidence>
<proteinExistence type="inferred from homology"/>
<accession>A0A5E4DC07</accession>
<dbReference type="GO" id="GO:0007608">
    <property type="term" value="P:sensory perception of smell"/>
    <property type="evidence" value="ECO:0007669"/>
    <property type="project" value="UniProtKB-KW"/>
</dbReference>
<dbReference type="InterPro" id="IPR017452">
    <property type="entry name" value="GPCR_Rhodpsn_7TM"/>
</dbReference>
<dbReference type="PRINTS" id="PR00237">
    <property type="entry name" value="GPCRRHODOPSN"/>
</dbReference>
<dbReference type="InterPro" id="IPR000276">
    <property type="entry name" value="GPCR_Rhodpsn"/>
</dbReference>
<gene>
    <name evidence="13" type="ORF">MONAX_5E008561</name>
</gene>
<dbReference type="GO" id="GO:0005886">
    <property type="term" value="C:plasma membrane"/>
    <property type="evidence" value="ECO:0007669"/>
    <property type="project" value="UniProtKB-SubCell"/>
</dbReference>
<keyword evidence="10" id="KW-0807">Transducer</keyword>
<keyword evidence="2" id="KW-1003">Cell membrane</keyword>
<evidence type="ECO:0000256" key="2">
    <source>
        <dbReference type="ARBA" id="ARBA00022475"/>
    </source>
</evidence>
<keyword evidence="3" id="KW-0716">Sensory transduction</keyword>
<dbReference type="PROSITE" id="PS00237">
    <property type="entry name" value="G_PROTEIN_RECEP_F1_1"/>
    <property type="match status" value="1"/>
</dbReference>
<evidence type="ECO:0000256" key="5">
    <source>
        <dbReference type="ARBA" id="ARBA00022725"/>
    </source>
</evidence>
<keyword evidence="9 10" id="KW-0675">Receptor</keyword>
<evidence type="ECO:0000256" key="4">
    <source>
        <dbReference type="ARBA" id="ARBA00022692"/>
    </source>
</evidence>
<evidence type="ECO:0000313" key="13">
    <source>
        <dbReference type="EMBL" id="VTJ90731.1"/>
    </source>
</evidence>
<dbReference type="SUPFAM" id="SSF81321">
    <property type="entry name" value="Family A G protein-coupled receptor-like"/>
    <property type="match status" value="1"/>
</dbReference>
<keyword evidence="6 11" id="KW-1133">Transmembrane helix</keyword>
<dbReference type="Gene3D" id="1.20.1070.10">
    <property type="entry name" value="Rhodopsin 7-helix transmembrane proteins"/>
    <property type="match status" value="1"/>
</dbReference>
<dbReference type="GO" id="GO:0004930">
    <property type="term" value="F:G protein-coupled receptor activity"/>
    <property type="evidence" value="ECO:0007669"/>
    <property type="project" value="UniProtKB-KW"/>
</dbReference>
<feature type="transmembrane region" description="Helical" evidence="11">
    <location>
        <begin position="6"/>
        <end position="27"/>
    </location>
</feature>
<feature type="domain" description="G-protein coupled receptors family 1 profile" evidence="12">
    <location>
        <begin position="1"/>
        <end position="92"/>
    </location>
</feature>
<keyword evidence="14" id="KW-1185">Reference proteome</keyword>
<name>A0A5E4DC07_MARMO</name>
<keyword evidence="7 10" id="KW-0297">G-protein coupled receptor</keyword>
<evidence type="ECO:0000256" key="9">
    <source>
        <dbReference type="ARBA" id="ARBA00023170"/>
    </source>
</evidence>
<feature type="transmembrane region" description="Helical" evidence="11">
    <location>
        <begin position="34"/>
        <end position="55"/>
    </location>
</feature>
<dbReference type="PROSITE" id="PS50262">
    <property type="entry name" value="G_PROTEIN_RECEP_F1_2"/>
    <property type="match status" value="1"/>
</dbReference>
<reference evidence="13" key="1">
    <citation type="submission" date="2019-04" db="EMBL/GenBank/DDBJ databases">
        <authorList>
            <person name="Alioto T."/>
            <person name="Alioto T."/>
        </authorList>
    </citation>
    <scope>NUCLEOTIDE SEQUENCE [LARGE SCALE GENOMIC DNA]</scope>
</reference>
<evidence type="ECO:0000256" key="7">
    <source>
        <dbReference type="ARBA" id="ARBA00023040"/>
    </source>
</evidence>
<sequence>VLFFSLFLLIYLLSLLGNVLIVLLVALDGRLHTPMYFFICNLSLVELYCITQYYFFFSLAATELFILTPMAFDRYAAICRPFHYALLFSPQT</sequence>
<comment type="subcellular location">
    <subcellularLocation>
        <location evidence="1">Cell membrane</location>
        <topology evidence="1">Multi-pass membrane protein</topology>
    </subcellularLocation>
</comment>
<keyword evidence="8 11" id="KW-0472">Membrane</keyword>
<evidence type="ECO:0000256" key="10">
    <source>
        <dbReference type="RuleBase" id="RU000688"/>
    </source>
</evidence>
<feature type="non-terminal residue" evidence="13">
    <location>
        <position position="92"/>
    </location>
</feature>
<comment type="caution">
    <text evidence="13">The sequence shown here is derived from an EMBL/GenBank/DDBJ whole genome shotgun (WGS) entry which is preliminary data.</text>
</comment>
<keyword evidence="5" id="KW-0552">Olfaction</keyword>